<dbReference type="EMBL" id="CP000513">
    <property type="protein sequence ID" value="ABQ14260.1"/>
    <property type="molecule type" value="Genomic_DNA"/>
</dbReference>
<dbReference type="PANTHER" id="PTHR42714">
    <property type="entry name" value="TRNA MODIFICATION GTPASE GTPBP3"/>
    <property type="match status" value="1"/>
</dbReference>
<accession>A5EVH1</accession>
<protein>
    <recommendedName>
        <fullName evidence="2">G domain-containing protein</fullName>
    </recommendedName>
</protein>
<dbReference type="Pfam" id="PF01926">
    <property type="entry name" value="MMR_HSR1"/>
    <property type="match status" value="1"/>
</dbReference>
<dbReference type="eggNOG" id="COG1100">
    <property type="taxonomic scope" value="Bacteria"/>
</dbReference>
<dbReference type="Proteomes" id="UP000000248">
    <property type="component" value="Chromosome"/>
</dbReference>
<dbReference type="GO" id="GO:0005737">
    <property type="term" value="C:cytoplasm"/>
    <property type="evidence" value="ECO:0007669"/>
    <property type="project" value="TreeGrafter"/>
</dbReference>
<dbReference type="InterPro" id="IPR027417">
    <property type="entry name" value="P-loop_NTPase"/>
</dbReference>
<dbReference type="GO" id="GO:0005525">
    <property type="term" value="F:GTP binding"/>
    <property type="evidence" value="ECO:0007669"/>
    <property type="project" value="InterPro"/>
</dbReference>
<gene>
    <name evidence="3" type="ordered locus">DNO_0575</name>
</gene>
<evidence type="ECO:0000256" key="1">
    <source>
        <dbReference type="SAM" id="Phobius"/>
    </source>
</evidence>
<dbReference type="CDD" id="cd00882">
    <property type="entry name" value="Ras_like_GTPase"/>
    <property type="match status" value="1"/>
</dbReference>
<dbReference type="SUPFAM" id="SSF52540">
    <property type="entry name" value="P-loop containing nucleoside triphosphate hydrolases"/>
    <property type="match status" value="1"/>
</dbReference>
<dbReference type="InterPro" id="IPR006073">
    <property type="entry name" value="GTP-bd"/>
</dbReference>
<keyword evidence="1" id="KW-1133">Transmembrane helix</keyword>
<proteinExistence type="predicted"/>
<name>A5EVH1_DICNV</name>
<dbReference type="STRING" id="246195.DNO_0575"/>
<dbReference type="OrthoDB" id="5940879at2"/>
<evidence type="ECO:0000313" key="4">
    <source>
        <dbReference type="Proteomes" id="UP000000248"/>
    </source>
</evidence>
<dbReference type="PANTHER" id="PTHR42714:SF6">
    <property type="entry name" value="TRANSLATION INITIATION FACTOR IF-2"/>
    <property type="match status" value="1"/>
</dbReference>
<dbReference type="RefSeq" id="WP_012030909.1">
    <property type="nucleotide sequence ID" value="NC_009446.1"/>
</dbReference>
<dbReference type="NCBIfam" id="TIGR00231">
    <property type="entry name" value="small_GTP"/>
    <property type="match status" value="1"/>
</dbReference>
<evidence type="ECO:0000259" key="2">
    <source>
        <dbReference type="Pfam" id="PF01926"/>
    </source>
</evidence>
<evidence type="ECO:0000313" key="3">
    <source>
        <dbReference type="EMBL" id="ABQ14260.1"/>
    </source>
</evidence>
<keyword evidence="1" id="KW-0812">Transmembrane</keyword>
<feature type="domain" description="G" evidence="2">
    <location>
        <begin position="126"/>
        <end position="238"/>
    </location>
</feature>
<dbReference type="GO" id="GO:0030488">
    <property type="term" value="P:tRNA methylation"/>
    <property type="evidence" value="ECO:0007669"/>
    <property type="project" value="TreeGrafter"/>
</dbReference>
<feature type="transmembrane region" description="Helical" evidence="1">
    <location>
        <begin position="7"/>
        <end position="28"/>
    </location>
</feature>
<dbReference type="Gene3D" id="3.40.50.300">
    <property type="entry name" value="P-loop containing nucleotide triphosphate hydrolases"/>
    <property type="match status" value="1"/>
</dbReference>
<dbReference type="AlphaFoldDB" id="A5EVH1"/>
<dbReference type="GO" id="GO:0002098">
    <property type="term" value="P:tRNA wobble uridine modification"/>
    <property type="evidence" value="ECO:0007669"/>
    <property type="project" value="TreeGrafter"/>
</dbReference>
<dbReference type="HOGENOM" id="CLU_561257_0_0_6"/>
<keyword evidence="4" id="KW-1185">Reference proteome</keyword>
<sequence length="494" mass="54832">MKQSVSLLRRLFTVLTAIIVLAVLLLIFQFTDVAFSVWGRLQELSVGFLWVYCVGVVFIAALGMILIYKIWTLGRARSPQSLTKKQRSLAEIQQRLQKAQAQGIDTTDIEYELAQLQADTPNVFLEIAFFGKISTGKSSLIQTLLPQANIEISIIGGTTATIDRYHYQTANGVHLTLLDMPGTHQAETLAQLDETVLQAARKAHIVCYVLDQDMTASDWESITQLHHFHKPMIVVLNKINRYSEQEQMQLKNRIQSRLPKDTPLVLTASAYPQHVKFMRQDGSEECIERVGGGDVQALLHAITDLEKQRGYLVNSQRQAIMALADDALNMRIGQQRKKKGEALVKSYARKAMLGGVAAVGPGTDVIIQGYLGMEMVKSLCKLYDVPAKHIDLQTLIESATGKVRTQMTVLLALAGNVCKAFPGIGTVIGGASHALAYGLIFESLGNAVVQTLDQHAEAFNDQNIIKHFEEQLQHDLEKRAVSLLKSTFNDKTEY</sequence>
<reference evidence="3 4" key="1">
    <citation type="journal article" date="2007" name="Nat. Biotechnol.">
        <title>Genome sequence and identification of candidate vaccine antigens from the animal pathogen Dichelobacter nodosus.</title>
        <authorList>
            <person name="Myers G.S."/>
            <person name="Parker D."/>
            <person name="Al-Hasani K."/>
            <person name="Kennan R.M."/>
            <person name="Seemann T."/>
            <person name="Ren Q."/>
            <person name="Badger J.H."/>
            <person name="Selengut J.D."/>
            <person name="Deboy R.T."/>
            <person name="Tettelin H."/>
            <person name="Boyce J.D."/>
            <person name="McCarl V.P."/>
            <person name="Han X."/>
            <person name="Nelson W.C."/>
            <person name="Madupu R."/>
            <person name="Mohamoud Y."/>
            <person name="Holley T."/>
            <person name="Fedorova N."/>
            <person name="Khouri H."/>
            <person name="Bottomley S.P."/>
            <person name="Whittington R.J."/>
            <person name="Adler B."/>
            <person name="Songer J.G."/>
            <person name="Rood J.I."/>
            <person name="Paulsen I.T."/>
        </authorList>
    </citation>
    <scope>NUCLEOTIDE SEQUENCE [LARGE SCALE GENOMIC DNA]</scope>
    <source>
        <strain evidence="3 4">VCS1703A</strain>
    </source>
</reference>
<organism evidence="3 4">
    <name type="scientific">Dichelobacter nodosus (strain VCS1703A)</name>
    <dbReference type="NCBI Taxonomy" id="246195"/>
    <lineage>
        <taxon>Bacteria</taxon>
        <taxon>Pseudomonadati</taxon>
        <taxon>Pseudomonadota</taxon>
        <taxon>Gammaproteobacteria</taxon>
        <taxon>Cardiobacteriales</taxon>
        <taxon>Cardiobacteriaceae</taxon>
        <taxon>Dichelobacter</taxon>
    </lineage>
</organism>
<feature type="transmembrane region" description="Helical" evidence="1">
    <location>
        <begin position="48"/>
        <end position="68"/>
    </location>
</feature>
<dbReference type="KEGG" id="dno:DNO_0575"/>
<keyword evidence="1" id="KW-0472">Membrane</keyword>
<dbReference type="InterPro" id="IPR005225">
    <property type="entry name" value="Small_GTP-bd"/>
</dbReference>